<dbReference type="SUPFAM" id="SSF54593">
    <property type="entry name" value="Glyoxalase/Bleomycin resistance protein/Dihydroxybiphenyl dioxygenase"/>
    <property type="match status" value="1"/>
</dbReference>
<sequence length="122" mass="14032">MTNLNITEIKAFVPARDYALSRQFYQDLGFTLASDGGGVAYFHFGEVSFLLQDFCHENLAEHFMMHILVEDVAAWWAHVNESGVAARYGVRVTELIIQPWRMKEFCLYDPSGVLWRIAQNID</sequence>
<name>A0A2M8HCV1_9GAMM</name>
<proteinExistence type="predicted"/>
<gene>
    <name evidence="2" type="ORF">CUC44_03560</name>
</gene>
<accession>A0A2M8HCV1</accession>
<dbReference type="RefSeq" id="WP_100858616.1">
    <property type="nucleotide sequence ID" value="NZ_PGCP01000004.1"/>
</dbReference>
<organism evidence="2 3">
    <name type="scientific">Aeromonas lusitana</name>
    <dbReference type="NCBI Taxonomy" id="931529"/>
    <lineage>
        <taxon>Bacteria</taxon>
        <taxon>Pseudomonadati</taxon>
        <taxon>Pseudomonadota</taxon>
        <taxon>Gammaproteobacteria</taxon>
        <taxon>Aeromonadales</taxon>
        <taxon>Aeromonadaceae</taxon>
        <taxon>Aeromonas</taxon>
    </lineage>
</organism>
<dbReference type="PROSITE" id="PS51819">
    <property type="entry name" value="VOC"/>
    <property type="match status" value="1"/>
</dbReference>
<evidence type="ECO:0000313" key="2">
    <source>
        <dbReference type="EMBL" id="PJC94396.1"/>
    </source>
</evidence>
<dbReference type="InterPro" id="IPR037523">
    <property type="entry name" value="VOC_core"/>
</dbReference>
<dbReference type="OrthoDB" id="674527at2"/>
<comment type="caution">
    <text evidence="2">The sequence shown here is derived from an EMBL/GenBank/DDBJ whole genome shotgun (WGS) entry which is preliminary data.</text>
</comment>
<dbReference type="EMBL" id="PGCP01000004">
    <property type="protein sequence ID" value="PJC94396.1"/>
    <property type="molecule type" value="Genomic_DNA"/>
</dbReference>
<reference evidence="2 3" key="1">
    <citation type="submission" date="2017-11" db="EMBL/GenBank/DDBJ databases">
        <title>Draft genome sequence of environmental isolate Aeromonas lusitania sp. nov. MDC 2473.</title>
        <authorList>
            <person name="Colston S.M."/>
            <person name="Navarro A."/>
            <person name="Martinez-Murcia A.J."/>
            <person name="Graf J."/>
        </authorList>
    </citation>
    <scope>NUCLEOTIDE SEQUENCE [LARGE SCALE GENOMIC DNA]</scope>
    <source>
        <strain evidence="2 3">MDC 2473</strain>
    </source>
</reference>
<evidence type="ECO:0000259" key="1">
    <source>
        <dbReference type="PROSITE" id="PS51819"/>
    </source>
</evidence>
<dbReference type="CDD" id="cd08356">
    <property type="entry name" value="VOC_CChe_VCA0619_like"/>
    <property type="match status" value="1"/>
</dbReference>
<evidence type="ECO:0000313" key="3">
    <source>
        <dbReference type="Proteomes" id="UP000232060"/>
    </source>
</evidence>
<dbReference type="Pfam" id="PF00903">
    <property type="entry name" value="Glyoxalase"/>
    <property type="match status" value="1"/>
</dbReference>
<dbReference type="Gene3D" id="3.10.180.10">
    <property type="entry name" value="2,3-Dihydroxybiphenyl 1,2-Dioxygenase, domain 1"/>
    <property type="match status" value="1"/>
</dbReference>
<dbReference type="Proteomes" id="UP000232060">
    <property type="component" value="Unassembled WGS sequence"/>
</dbReference>
<dbReference type="AlphaFoldDB" id="A0A2M8HCV1"/>
<feature type="domain" description="VOC" evidence="1">
    <location>
        <begin position="3"/>
        <end position="120"/>
    </location>
</feature>
<dbReference type="InterPro" id="IPR004360">
    <property type="entry name" value="Glyas_Fos-R_dOase_dom"/>
</dbReference>
<keyword evidence="3" id="KW-1185">Reference proteome</keyword>
<dbReference type="InterPro" id="IPR029068">
    <property type="entry name" value="Glyas_Bleomycin-R_OHBP_Dase"/>
</dbReference>
<protein>
    <submittedName>
        <fullName evidence="2">Glyoxalase</fullName>
    </submittedName>
</protein>